<name>A0A1X7UIR1_AMPQE</name>
<dbReference type="EnsemblMetazoa" id="Aqu2.1.27368_001">
    <property type="protein sequence ID" value="Aqu2.1.27368_001"/>
    <property type="gene ID" value="Aqu2.1.27368"/>
</dbReference>
<organism evidence="1">
    <name type="scientific">Amphimedon queenslandica</name>
    <name type="common">Sponge</name>
    <dbReference type="NCBI Taxonomy" id="400682"/>
    <lineage>
        <taxon>Eukaryota</taxon>
        <taxon>Metazoa</taxon>
        <taxon>Porifera</taxon>
        <taxon>Demospongiae</taxon>
        <taxon>Heteroscleromorpha</taxon>
        <taxon>Haplosclerida</taxon>
        <taxon>Niphatidae</taxon>
        <taxon>Amphimedon</taxon>
    </lineage>
</organism>
<dbReference type="AlphaFoldDB" id="A0A1X7UIR1"/>
<protein>
    <submittedName>
        <fullName evidence="1">Uncharacterized protein</fullName>
    </submittedName>
</protein>
<reference evidence="1" key="1">
    <citation type="submission" date="2017-05" db="UniProtKB">
        <authorList>
            <consortium name="EnsemblMetazoa"/>
        </authorList>
    </citation>
    <scope>IDENTIFICATION</scope>
</reference>
<sequence>MGCCCCSQAPILDDPTITAHLKVGRFIAVRGYTTYKNDAPGLLYTDGENLYYEATCGEKRACSLCCRFRQPLSSIKEITVEQGSQVVTVGNGVLVGPFLKVTFDNGVMLVSAADMGSFPQTLDSMTTKTMQPPGFN</sequence>
<proteinExistence type="predicted"/>
<accession>A0A1X7UIR1</accession>
<dbReference type="InParanoid" id="A0A1X7UIR1"/>
<evidence type="ECO:0000313" key="1">
    <source>
        <dbReference type="EnsemblMetazoa" id="Aqu2.1.27368_001"/>
    </source>
</evidence>